<dbReference type="PANTHER" id="PTHR42831:SF1">
    <property type="entry name" value="FE-S PROTEIN MATURATION AUXILIARY FACTOR YITW"/>
    <property type="match status" value="1"/>
</dbReference>
<dbReference type="InterPro" id="IPR002744">
    <property type="entry name" value="MIP18-like"/>
</dbReference>
<evidence type="ECO:0000313" key="2">
    <source>
        <dbReference type="EMBL" id="VBB69702.1"/>
    </source>
</evidence>
<dbReference type="InterPro" id="IPR034904">
    <property type="entry name" value="FSCA_dom_sf"/>
</dbReference>
<dbReference type="InterPro" id="IPR052339">
    <property type="entry name" value="Fe-S_Maturation_MIP18"/>
</dbReference>
<dbReference type="AlphaFoldDB" id="A0A484HD08"/>
<name>A0A484HD08_9ZZZZ</name>
<proteinExistence type="predicted"/>
<dbReference type="Pfam" id="PF01883">
    <property type="entry name" value="FeS_assembly_P"/>
    <property type="match status" value="1"/>
</dbReference>
<evidence type="ECO:0000259" key="1">
    <source>
        <dbReference type="Pfam" id="PF01883"/>
    </source>
</evidence>
<gene>
    <name evidence="2" type="ORF">RIEGSTA812A_PEG_1175</name>
</gene>
<organism evidence="2">
    <name type="scientific">invertebrate metagenome</name>
    <dbReference type="NCBI Taxonomy" id="1711999"/>
    <lineage>
        <taxon>unclassified sequences</taxon>
        <taxon>metagenomes</taxon>
        <taxon>organismal metagenomes</taxon>
    </lineage>
</organism>
<feature type="domain" description="MIP18 family-like" evidence="1">
    <location>
        <begin position="40"/>
        <end position="111"/>
    </location>
</feature>
<dbReference type="EMBL" id="LR026963">
    <property type="protein sequence ID" value="VBB69702.1"/>
    <property type="molecule type" value="Genomic_DNA"/>
</dbReference>
<protein>
    <submittedName>
        <fullName evidence="2">PaaD-like protein (DUF59) involved in Fe-S cluster assembly</fullName>
    </submittedName>
</protein>
<sequence length="135" mass="14204">MEKPHTAMTSSAATALVERQDAAAHAGAPLPVGTPVAMAEAVTEALQKVFDPEIPVNIYDLGLVYDLCIADDGWTAIWMTLTAPSCPVAGVLPAQVACAAAAVPGVGEVDVFLVWDPPWTPERMSEVARITLDMF</sequence>
<dbReference type="SUPFAM" id="SSF117916">
    <property type="entry name" value="Fe-S cluster assembly (FSCA) domain-like"/>
    <property type="match status" value="1"/>
</dbReference>
<accession>A0A484HD08</accession>
<dbReference type="Gene3D" id="3.30.300.130">
    <property type="entry name" value="Fe-S cluster assembly (FSCA)"/>
    <property type="match status" value="1"/>
</dbReference>
<dbReference type="PANTHER" id="PTHR42831">
    <property type="entry name" value="FE-S PROTEIN MATURATION AUXILIARY FACTOR YITW"/>
    <property type="match status" value="1"/>
</dbReference>
<reference evidence="2" key="1">
    <citation type="submission" date="2018-10" db="EMBL/GenBank/DDBJ databases">
        <authorList>
            <person name="Gruber-Vodicka H."/>
            <person name="Jaeckle O."/>
        </authorList>
    </citation>
    <scope>NUCLEOTIDE SEQUENCE</scope>
</reference>